<organism evidence="1 2">
    <name type="scientific">Aneurinibacillus aneurinilyticus ATCC 12856</name>
    <dbReference type="NCBI Taxonomy" id="649747"/>
    <lineage>
        <taxon>Bacteria</taxon>
        <taxon>Bacillati</taxon>
        <taxon>Bacillota</taxon>
        <taxon>Bacilli</taxon>
        <taxon>Bacillales</taxon>
        <taxon>Paenibacillaceae</taxon>
        <taxon>Aneurinibacillus group</taxon>
        <taxon>Aneurinibacillus</taxon>
    </lineage>
</organism>
<reference evidence="1 2" key="1">
    <citation type="submission" date="2013-08" db="EMBL/GenBank/DDBJ databases">
        <authorList>
            <person name="Weinstock G."/>
            <person name="Sodergren E."/>
            <person name="Wylie T."/>
            <person name="Fulton L."/>
            <person name="Fulton R."/>
            <person name="Fronick C."/>
            <person name="O'Laughlin M."/>
            <person name="Godfrey J."/>
            <person name="Miner T."/>
            <person name="Herter B."/>
            <person name="Appelbaum E."/>
            <person name="Cordes M."/>
            <person name="Lek S."/>
            <person name="Wollam A."/>
            <person name="Pepin K.H."/>
            <person name="Palsikar V.B."/>
            <person name="Mitreva M."/>
            <person name="Wilson R.K."/>
        </authorList>
    </citation>
    <scope>NUCLEOTIDE SEQUENCE [LARGE SCALE GENOMIC DNA]</scope>
    <source>
        <strain evidence="1 2">ATCC 12856</strain>
    </source>
</reference>
<dbReference type="EMBL" id="AWSJ01000066">
    <property type="protein sequence ID" value="ERI10834.1"/>
    <property type="molecule type" value="Genomic_DNA"/>
</dbReference>
<evidence type="ECO:0000313" key="2">
    <source>
        <dbReference type="Proteomes" id="UP000016511"/>
    </source>
</evidence>
<dbReference type="HOGENOM" id="CLU_2857880_0_0_9"/>
<gene>
    <name evidence="1" type="ORF">HMPREF0083_01090</name>
</gene>
<evidence type="ECO:0000313" key="1">
    <source>
        <dbReference type="EMBL" id="ERI10834.1"/>
    </source>
</evidence>
<dbReference type="STRING" id="649747.HMPREF0083_01090"/>
<comment type="caution">
    <text evidence="1">The sequence shown here is derived from an EMBL/GenBank/DDBJ whole genome shotgun (WGS) entry which is preliminary data.</text>
</comment>
<dbReference type="PATRIC" id="fig|649747.3.peg.987"/>
<keyword evidence="2" id="KW-1185">Reference proteome</keyword>
<dbReference type="AlphaFoldDB" id="U1WQH1"/>
<name>U1WQH1_ANEAE</name>
<dbReference type="RefSeq" id="WP_021624283.1">
    <property type="nucleotide sequence ID" value="NZ_KE952897.1"/>
</dbReference>
<sequence>MKCYVCKATDSISLPMYLDKNKRLFSESKLEAFRVLHPEAAYIEFEKVMVCGMCKFEMEVREAK</sequence>
<proteinExistence type="predicted"/>
<accession>U1WQH1</accession>
<protein>
    <submittedName>
        <fullName evidence="1">Uncharacterized protein</fullName>
    </submittedName>
</protein>
<dbReference type="GeneID" id="92841324"/>
<dbReference type="Proteomes" id="UP000016511">
    <property type="component" value="Unassembled WGS sequence"/>
</dbReference>